<dbReference type="EMBL" id="CP000492">
    <property type="protein sequence ID" value="ABL64335.1"/>
    <property type="molecule type" value="Genomic_DNA"/>
</dbReference>
<dbReference type="KEGG" id="cph:Cpha266_0271"/>
<keyword evidence="1" id="KW-0812">Transmembrane</keyword>
<gene>
    <name evidence="2" type="ordered locus">Cpha266_0271</name>
</gene>
<feature type="transmembrane region" description="Helical" evidence="1">
    <location>
        <begin position="7"/>
        <end position="29"/>
    </location>
</feature>
<keyword evidence="3" id="KW-1185">Reference proteome</keyword>
<evidence type="ECO:0000256" key="1">
    <source>
        <dbReference type="SAM" id="Phobius"/>
    </source>
</evidence>
<proteinExistence type="predicted"/>
<dbReference type="RefSeq" id="WP_011744173.1">
    <property type="nucleotide sequence ID" value="NC_008639.1"/>
</dbReference>
<protein>
    <submittedName>
        <fullName evidence="2">Uncharacterized protein</fullName>
    </submittedName>
</protein>
<evidence type="ECO:0000313" key="3">
    <source>
        <dbReference type="Proteomes" id="UP000008701"/>
    </source>
</evidence>
<keyword evidence="1" id="KW-0472">Membrane</keyword>
<name>A1BD58_CHLPD</name>
<accession>A1BD58</accession>
<evidence type="ECO:0000313" key="2">
    <source>
        <dbReference type="EMBL" id="ABL64335.1"/>
    </source>
</evidence>
<reference evidence="2 3" key="1">
    <citation type="submission" date="2006-12" db="EMBL/GenBank/DDBJ databases">
        <title>Complete sequence of Chlorobium phaeobacteroides DSM 266.</title>
        <authorList>
            <consortium name="US DOE Joint Genome Institute"/>
            <person name="Copeland A."/>
            <person name="Lucas S."/>
            <person name="Lapidus A."/>
            <person name="Barry K."/>
            <person name="Detter J.C."/>
            <person name="Glavina del Rio T."/>
            <person name="Hammon N."/>
            <person name="Israni S."/>
            <person name="Pitluck S."/>
            <person name="Goltsman E."/>
            <person name="Schmutz J."/>
            <person name="Larimer F."/>
            <person name="Land M."/>
            <person name="Hauser L."/>
            <person name="Mikhailova N."/>
            <person name="Li T."/>
            <person name="Overmann J."/>
            <person name="Bryant D.A."/>
            <person name="Richardson P."/>
        </authorList>
    </citation>
    <scope>NUCLEOTIDE SEQUENCE [LARGE SCALE GENOMIC DNA]</scope>
    <source>
        <strain evidence="2 3">DSM 266</strain>
    </source>
</reference>
<dbReference type="HOGENOM" id="CLU_1281289_0_0_10"/>
<keyword evidence="1" id="KW-1133">Transmembrane helix</keyword>
<dbReference type="AlphaFoldDB" id="A1BD58"/>
<dbReference type="Proteomes" id="UP000008701">
    <property type="component" value="Chromosome"/>
</dbReference>
<organism evidence="2 3">
    <name type="scientific">Chlorobium phaeobacteroides (strain DSM 266 / SMG 266 / 2430)</name>
    <dbReference type="NCBI Taxonomy" id="290317"/>
    <lineage>
        <taxon>Bacteria</taxon>
        <taxon>Pseudomonadati</taxon>
        <taxon>Chlorobiota</taxon>
        <taxon>Chlorobiia</taxon>
        <taxon>Chlorobiales</taxon>
        <taxon>Chlorobiaceae</taxon>
        <taxon>Chlorobium/Pelodictyon group</taxon>
        <taxon>Chlorobium</taxon>
    </lineage>
</organism>
<sequence length="215" mass="24171" precursor="true">MDEKLKLITSSLAVVAAFIGLIVSVISLVRSSENKQSIVVVTQQVANVEKQVKDVLIKSKEVVIAFNDVGAIKHIIKDIPSTPYPPYHDRSRIRPSSDIPVYSFPTATISFAQGVHFNKYRITFAWQYHADSNYDPATVEFKVKYPADAHTPSRIETVSKSYQEPLKIWQTATVEINVPKGIPPESLQIFVPQSGDFDFMIKDMHVEALFGEYDL</sequence>